<dbReference type="GO" id="GO:0004674">
    <property type="term" value="F:protein serine/threonine kinase activity"/>
    <property type="evidence" value="ECO:0007669"/>
    <property type="project" value="UniProtKB-KW"/>
</dbReference>
<dbReference type="EC" id="2.7.11.1" evidence="1"/>
<proteinExistence type="predicted"/>
<feature type="compositionally biased region" description="Polar residues" evidence="9">
    <location>
        <begin position="575"/>
        <end position="585"/>
    </location>
</feature>
<feature type="compositionally biased region" description="Low complexity" evidence="9">
    <location>
        <begin position="771"/>
        <end position="781"/>
    </location>
</feature>
<dbReference type="SUPFAM" id="SSF56112">
    <property type="entry name" value="Protein kinase-like (PK-like)"/>
    <property type="match status" value="1"/>
</dbReference>
<comment type="catalytic activity">
    <reaction evidence="7">
        <text>L-threonyl-[protein] + ATP = O-phospho-L-threonyl-[protein] + ADP + H(+)</text>
        <dbReference type="Rhea" id="RHEA:46608"/>
        <dbReference type="Rhea" id="RHEA-COMP:11060"/>
        <dbReference type="Rhea" id="RHEA-COMP:11605"/>
        <dbReference type="ChEBI" id="CHEBI:15378"/>
        <dbReference type="ChEBI" id="CHEBI:30013"/>
        <dbReference type="ChEBI" id="CHEBI:30616"/>
        <dbReference type="ChEBI" id="CHEBI:61977"/>
        <dbReference type="ChEBI" id="CHEBI:456216"/>
        <dbReference type="EC" id="2.7.11.1"/>
    </reaction>
</comment>
<evidence type="ECO:0000313" key="12">
    <source>
        <dbReference type="Proteomes" id="UP000398389"/>
    </source>
</evidence>
<dbReference type="InterPro" id="IPR011009">
    <property type="entry name" value="Kinase-like_dom_sf"/>
</dbReference>
<dbReference type="PANTHER" id="PTHR43895:SF32">
    <property type="entry name" value="SERINE_THREONINE-PROTEIN KINASE CHK1"/>
    <property type="match status" value="1"/>
</dbReference>
<evidence type="ECO:0000256" key="8">
    <source>
        <dbReference type="ARBA" id="ARBA00048679"/>
    </source>
</evidence>
<dbReference type="OrthoDB" id="541276at2759"/>
<dbReference type="SMART" id="SM00220">
    <property type="entry name" value="S_TKc"/>
    <property type="match status" value="1"/>
</dbReference>
<keyword evidence="6" id="KW-0067">ATP-binding</keyword>
<dbReference type="Proteomes" id="UP000398389">
    <property type="component" value="Unassembled WGS sequence"/>
</dbReference>
<feature type="compositionally biased region" description="Basic and acidic residues" evidence="9">
    <location>
        <begin position="563"/>
        <end position="574"/>
    </location>
</feature>
<evidence type="ECO:0000256" key="7">
    <source>
        <dbReference type="ARBA" id="ARBA00047899"/>
    </source>
</evidence>
<dbReference type="Gene3D" id="1.10.510.10">
    <property type="entry name" value="Transferase(Phosphotransferase) domain 1"/>
    <property type="match status" value="2"/>
</dbReference>
<keyword evidence="5" id="KW-0418">Kinase</keyword>
<dbReference type="RefSeq" id="XP_031851728.1">
    <property type="nucleotide sequence ID" value="XM_031995837.1"/>
</dbReference>
<feature type="compositionally biased region" description="Basic residues" evidence="9">
    <location>
        <begin position="370"/>
        <end position="380"/>
    </location>
</feature>
<sequence length="1008" mass="112400">MVPNLQIRVPVGSPKKFLESSCSSPTTPVSYNYNHLQFEQYHYHYQHQHPQPVPKQHQHYQHQQQAPTHQAPTSSPVMSTSDKVGYILNDTYYLIKILGSGACGTVYYAKCLTSGKEVAIKTMLKPAPGFYSSPTTALNLEKCHYNNKNNNNNNNNNNTRHNRIVATPISLLPEDLVGNNTNSAESPRSSRSANPNKALYNEVYLHSSVHNHPNVLQILQVLDSEHYLFVVLEYCPLGDLFTAITERNWYVGDDNYVKAMFTQLLDAVDHCHRRDVYHCDLKPENIMVDKQGRRLKIADFGLASKSQICTVFGRGSSYYMAPETIPENVIYRHVPKSALAAPQQGDQDKPRDVLEHKHLEAQRKADIEHRKRYHNKKQSKRPLQSKGYPRASSDVWALGVILLNLVFGRNPWKKASLTEDSAYRDYSTNPETLKGVLPVSEELNQIMAQVFHPDPYKRIQIPELRKRILACKKLTNPSPNFTWFQPFVKKAEQQQQVVRTDVRVKKEEQPRNVDDNYQVNGAVTSAARIPQQPQQQLQLPKPAQAVPQPQQPQQSVQQQQAVHSEHQALEKVEKQLTSTTTAGLQGSSGSSTAPSSANSSTGPSSSIVESVIVTPAVGDNTVHPSQVYYYNSPVESPENCEKDQQKQQQQEQQKQQDKNGQVITAVRETTSKKPPQQVTVNQIEDFDMDTVSTTLNASAGTSFNRYSTKKPGSVGSIFSNTTRVGVLSNITNNNKIGNTINLSPPNSIATTNYSNADDYYGNNSMHSSSLMFSSTSGNSSGSGTGSPQQRKRKTYEEEFTATGIIGGMIGSQYRGGKNASINHSFGVYVPCGNTTISSNNSILGSSSYFHQVKVQQQIQQQQHQQLDGEKNSQDNTQYLLEEQQDLFEYDALSSYTTSNVSSISVNSNNTTTTTAATSATNNSIDFNTYRQKYNKKLNQKPTTMIAAAAAATAAAAHSFQRKMEFLYYQSRGGSGNNNNDGTKMNIVNNVNYNYGSFKRFRSKSFSSA</sequence>
<dbReference type="GO" id="GO:0007165">
    <property type="term" value="P:signal transduction"/>
    <property type="evidence" value="ECO:0007669"/>
    <property type="project" value="TreeGrafter"/>
</dbReference>
<dbReference type="EMBL" id="CABVLU010000001">
    <property type="protein sequence ID" value="VVT46237.1"/>
    <property type="molecule type" value="Genomic_DNA"/>
</dbReference>
<dbReference type="PROSITE" id="PS00108">
    <property type="entry name" value="PROTEIN_KINASE_ST"/>
    <property type="match status" value="1"/>
</dbReference>
<dbReference type="AlphaFoldDB" id="A0A5E8B437"/>
<dbReference type="InterPro" id="IPR000719">
    <property type="entry name" value="Prot_kinase_dom"/>
</dbReference>
<feature type="compositionally biased region" description="Low complexity" evidence="9">
    <location>
        <begin position="587"/>
        <end position="605"/>
    </location>
</feature>
<feature type="domain" description="Protein kinase" evidence="10">
    <location>
        <begin position="92"/>
        <end position="488"/>
    </location>
</feature>
<accession>A0A5E8B437</accession>
<feature type="region of interest" description="Disordered" evidence="9">
    <location>
        <begin position="364"/>
        <end position="389"/>
    </location>
</feature>
<evidence type="ECO:0000256" key="4">
    <source>
        <dbReference type="ARBA" id="ARBA00022741"/>
    </source>
</evidence>
<name>A0A5E8B437_9ASCO</name>
<keyword evidence="3" id="KW-0808">Transferase</keyword>
<gene>
    <name evidence="11" type="ORF">SAPINGB_P001114</name>
</gene>
<feature type="region of interest" description="Disordered" evidence="9">
    <location>
        <begin position="771"/>
        <end position="794"/>
    </location>
</feature>
<dbReference type="InterPro" id="IPR008271">
    <property type="entry name" value="Ser/Thr_kinase_AS"/>
</dbReference>
<keyword evidence="12" id="KW-1185">Reference proteome</keyword>
<evidence type="ECO:0000256" key="3">
    <source>
        <dbReference type="ARBA" id="ARBA00022679"/>
    </source>
</evidence>
<reference evidence="11 12" key="1">
    <citation type="submission" date="2019-09" db="EMBL/GenBank/DDBJ databases">
        <authorList>
            <person name="Brejova B."/>
        </authorList>
    </citation>
    <scope>NUCLEOTIDE SEQUENCE [LARGE SCALE GENOMIC DNA]</scope>
</reference>
<evidence type="ECO:0000256" key="5">
    <source>
        <dbReference type="ARBA" id="ARBA00022777"/>
    </source>
</evidence>
<dbReference type="Gene3D" id="3.30.200.20">
    <property type="entry name" value="Phosphorylase Kinase, domain 1"/>
    <property type="match status" value="1"/>
</dbReference>
<evidence type="ECO:0000256" key="2">
    <source>
        <dbReference type="ARBA" id="ARBA00022527"/>
    </source>
</evidence>
<comment type="catalytic activity">
    <reaction evidence="8">
        <text>L-seryl-[protein] + ATP = O-phospho-L-seryl-[protein] + ADP + H(+)</text>
        <dbReference type="Rhea" id="RHEA:17989"/>
        <dbReference type="Rhea" id="RHEA-COMP:9863"/>
        <dbReference type="Rhea" id="RHEA-COMP:11604"/>
        <dbReference type="ChEBI" id="CHEBI:15378"/>
        <dbReference type="ChEBI" id="CHEBI:29999"/>
        <dbReference type="ChEBI" id="CHEBI:30616"/>
        <dbReference type="ChEBI" id="CHEBI:83421"/>
        <dbReference type="ChEBI" id="CHEBI:456216"/>
        <dbReference type="EC" id="2.7.11.1"/>
    </reaction>
</comment>
<feature type="region of interest" description="Disordered" evidence="9">
    <location>
        <begin position="529"/>
        <end position="605"/>
    </location>
</feature>
<feature type="compositionally biased region" description="Low complexity" evidence="9">
    <location>
        <begin position="61"/>
        <end position="70"/>
    </location>
</feature>
<feature type="compositionally biased region" description="Low complexity" evidence="9">
    <location>
        <begin position="530"/>
        <end position="562"/>
    </location>
</feature>
<evidence type="ECO:0000259" key="10">
    <source>
        <dbReference type="PROSITE" id="PS50011"/>
    </source>
</evidence>
<evidence type="ECO:0000256" key="9">
    <source>
        <dbReference type="SAM" id="MobiDB-lite"/>
    </source>
</evidence>
<evidence type="ECO:0000256" key="1">
    <source>
        <dbReference type="ARBA" id="ARBA00012513"/>
    </source>
</evidence>
<keyword evidence="2" id="KW-0723">Serine/threonine-protein kinase</keyword>
<dbReference type="Pfam" id="PF00069">
    <property type="entry name" value="Pkinase"/>
    <property type="match status" value="2"/>
</dbReference>
<feature type="region of interest" description="Disordered" evidence="9">
    <location>
        <begin position="630"/>
        <end position="661"/>
    </location>
</feature>
<evidence type="ECO:0000256" key="6">
    <source>
        <dbReference type="ARBA" id="ARBA00022840"/>
    </source>
</evidence>
<protein>
    <recommendedName>
        <fullName evidence="1">non-specific serine/threonine protein kinase</fullName>
        <ecNumber evidence="1">2.7.11.1</ecNumber>
    </recommendedName>
</protein>
<feature type="region of interest" description="Disordered" evidence="9">
    <location>
        <begin position="47"/>
        <end position="77"/>
    </location>
</feature>
<evidence type="ECO:0000313" key="11">
    <source>
        <dbReference type="EMBL" id="VVT46237.1"/>
    </source>
</evidence>
<dbReference type="GeneID" id="43579937"/>
<dbReference type="GO" id="GO:0005524">
    <property type="term" value="F:ATP binding"/>
    <property type="evidence" value="ECO:0007669"/>
    <property type="project" value="UniProtKB-KW"/>
</dbReference>
<keyword evidence="4" id="KW-0547">Nucleotide-binding</keyword>
<organism evidence="11 12">
    <name type="scientific">Magnusiomyces paraingens</name>
    <dbReference type="NCBI Taxonomy" id="2606893"/>
    <lineage>
        <taxon>Eukaryota</taxon>
        <taxon>Fungi</taxon>
        <taxon>Dikarya</taxon>
        <taxon>Ascomycota</taxon>
        <taxon>Saccharomycotina</taxon>
        <taxon>Dipodascomycetes</taxon>
        <taxon>Dipodascales</taxon>
        <taxon>Dipodascaceae</taxon>
        <taxon>Magnusiomyces</taxon>
    </lineage>
</organism>
<dbReference type="PROSITE" id="PS50011">
    <property type="entry name" value="PROTEIN_KINASE_DOM"/>
    <property type="match status" value="1"/>
</dbReference>
<dbReference type="PANTHER" id="PTHR43895">
    <property type="entry name" value="CALCIUM/CALMODULIN-DEPENDENT PROTEIN KINASE KINASE-RELATED"/>
    <property type="match status" value="1"/>
</dbReference>